<gene>
    <name evidence="2" type="ORF">BaRGS_00012207</name>
</gene>
<comment type="caution">
    <text evidence="2">The sequence shown here is derived from an EMBL/GenBank/DDBJ whole genome shotgun (WGS) entry which is preliminary data.</text>
</comment>
<evidence type="ECO:0000313" key="3">
    <source>
        <dbReference type="Proteomes" id="UP001519460"/>
    </source>
</evidence>
<evidence type="ECO:0000313" key="2">
    <source>
        <dbReference type="EMBL" id="KAK7496555.1"/>
    </source>
</evidence>
<sequence>MSRTTRFVQWGGMIKESYLSFEARLLLPCRNQKPTKQGSSFFPILCGELQAKDRLLSLDRSSDTPDSESSRQHKPAMFPHRVQTTYPTRRADNHLLACSVRSRGDIGLSEIGDGCLMRVDKLSGWSLSPVWSATADGHLASAAGRRDLWRERE</sequence>
<dbReference type="Proteomes" id="UP001519460">
    <property type="component" value="Unassembled WGS sequence"/>
</dbReference>
<feature type="region of interest" description="Disordered" evidence="1">
    <location>
        <begin position="57"/>
        <end position="81"/>
    </location>
</feature>
<reference evidence="2 3" key="1">
    <citation type="journal article" date="2023" name="Sci. Data">
        <title>Genome assembly of the Korean intertidal mud-creeper Batillaria attramentaria.</title>
        <authorList>
            <person name="Patra A.K."/>
            <person name="Ho P.T."/>
            <person name="Jun S."/>
            <person name="Lee S.J."/>
            <person name="Kim Y."/>
            <person name="Won Y.J."/>
        </authorList>
    </citation>
    <scope>NUCLEOTIDE SEQUENCE [LARGE SCALE GENOMIC DNA]</scope>
    <source>
        <strain evidence="2">Wonlab-2016</strain>
    </source>
</reference>
<dbReference type="AlphaFoldDB" id="A0ABD0LBD1"/>
<feature type="compositionally biased region" description="Basic and acidic residues" evidence="1">
    <location>
        <begin position="57"/>
        <end position="71"/>
    </location>
</feature>
<evidence type="ECO:0000256" key="1">
    <source>
        <dbReference type="SAM" id="MobiDB-lite"/>
    </source>
</evidence>
<keyword evidence="3" id="KW-1185">Reference proteome</keyword>
<protein>
    <submittedName>
        <fullName evidence="2">Uncharacterized protein</fullName>
    </submittedName>
</protein>
<proteinExistence type="predicted"/>
<accession>A0ABD0LBD1</accession>
<dbReference type="EMBL" id="JACVVK020000066">
    <property type="protein sequence ID" value="KAK7496555.1"/>
    <property type="molecule type" value="Genomic_DNA"/>
</dbReference>
<name>A0ABD0LBD1_9CAEN</name>
<organism evidence="2 3">
    <name type="scientific">Batillaria attramentaria</name>
    <dbReference type="NCBI Taxonomy" id="370345"/>
    <lineage>
        <taxon>Eukaryota</taxon>
        <taxon>Metazoa</taxon>
        <taxon>Spiralia</taxon>
        <taxon>Lophotrochozoa</taxon>
        <taxon>Mollusca</taxon>
        <taxon>Gastropoda</taxon>
        <taxon>Caenogastropoda</taxon>
        <taxon>Sorbeoconcha</taxon>
        <taxon>Cerithioidea</taxon>
        <taxon>Batillariidae</taxon>
        <taxon>Batillaria</taxon>
    </lineage>
</organism>